<dbReference type="InterPro" id="IPR055795">
    <property type="entry name" value="DUF7371"/>
</dbReference>
<feature type="signal peptide" evidence="2">
    <location>
        <begin position="1"/>
        <end position="21"/>
    </location>
</feature>
<feature type="compositionally biased region" description="Low complexity" evidence="1">
    <location>
        <begin position="299"/>
        <end position="331"/>
    </location>
</feature>
<dbReference type="eggNOG" id="ENOG502RQ0H">
    <property type="taxonomic scope" value="Eukaryota"/>
</dbReference>
<dbReference type="Proteomes" id="UP000016923">
    <property type="component" value="Unassembled WGS sequence"/>
</dbReference>
<dbReference type="EMBL" id="KE148161">
    <property type="protein sequence ID" value="EPE04402.1"/>
    <property type="molecule type" value="Genomic_DNA"/>
</dbReference>
<organism evidence="4 5">
    <name type="scientific">Ophiostoma piceae (strain UAMH 11346)</name>
    <name type="common">Sap stain fungus</name>
    <dbReference type="NCBI Taxonomy" id="1262450"/>
    <lineage>
        <taxon>Eukaryota</taxon>
        <taxon>Fungi</taxon>
        <taxon>Dikarya</taxon>
        <taxon>Ascomycota</taxon>
        <taxon>Pezizomycotina</taxon>
        <taxon>Sordariomycetes</taxon>
        <taxon>Sordariomycetidae</taxon>
        <taxon>Ophiostomatales</taxon>
        <taxon>Ophiostomataceae</taxon>
        <taxon>Ophiostoma</taxon>
    </lineage>
</organism>
<gene>
    <name evidence="4" type="ORF">F503_01406</name>
</gene>
<feature type="region of interest" description="Disordered" evidence="1">
    <location>
        <begin position="290"/>
        <end position="331"/>
    </location>
</feature>
<feature type="domain" description="DUF7371" evidence="3">
    <location>
        <begin position="660"/>
        <end position="822"/>
    </location>
</feature>
<feature type="region of interest" description="Disordered" evidence="1">
    <location>
        <begin position="594"/>
        <end position="613"/>
    </location>
</feature>
<dbReference type="STRING" id="1262450.S3BV55"/>
<reference evidence="4 5" key="1">
    <citation type="journal article" date="2013" name="BMC Genomics">
        <title>The genome and transcriptome of the pine saprophyte Ophiostoma piceae, and a comparison with the bark beetle-associated pine pathogen Grosmannia clavigera.</title>
        <authorList>
            <person name="Haridas S."/>
            <person name="Wang Y."/>
            <person name="Lim L."/>
            <person name="Massoumi Alamouti S."/>
            <person name="Jackman S."/>
            <person name="Docking R."/>
            <person name="Robertson G."/>
            <person name="Birol I."/>
            <person name="Bohlmann J."/>
            <person name="Breuil C."/>
        </authorList>
    </citation>
    <scope>NUCLEOTIDE SEQUENCE [LARGE SCALE GENOMIC DNA]</scope>
    <source>
        <strain evidence="4 5">UAMH 11346</strain>
    </source>
</reference>
<dbReference type="HOGENOM" id="CLU_360220_0_0_1"/>
<evidence type="ECO:0000313" key="5">
    <source>
        <dbReference type="Proteomes" id="UP000016923"/>
    </source>
</evidence>
<dbReference type="OrthoDB" id="5385013at2759"/>
<feature type="chain" id="PRO_5004506558" description="DUF7371 domain-containing protein" evidence="2">
    <location>
        <begin position="22"/>
        <end position="852"/>
    </location>
</feature>
<feature type="compositionally biased region" description="Low complexity" evidence="1">
    <location>
        <begin position="363"/>
        <end position="379"/>
    </location>
</feature>
<evidence type="ECO:0000256" key="1">
    <source>
        <dbReference type="SAM" id="MobiDB-lite"/>
    </source>
</evidence>
<dbReference type="VEuPathDB" id="FungiDB:F503_01406"/>
<accession>S3BV55</accession>
<keyword evidence="5" id="KW-1185">Reference proteome</keyword>
<evidence type="ECO:0000259" key="3">
    <source>
        <dbReference type="Pfam" id="PF24086"/>
    </source>
</evidence>
<feature type="region of interest" description="Disordered" evidence="1">
    <location>
        <begin position="363"/>
        <end position="382"/>
    </location>
</feature>
<sequence length="852" mass="87833">MHPSAQLAALAALGLIHTIQAVPLIDALTTVRLPVSTASSSSYNPVYGSDSYLPYTYASTPSSSAFLSSSAVLPSPSGSIRWNAISSTTGSSSLSTPTPTAGVNGTLPPFTVVTETFTIPLGPSSTACSGSASVPSAEPTLSSVLATFTIPYGNTSTTLLHTFTYTPGPSSSVSSSSGSPFPTTSVFISPLPSQSLSVVSASSASFASSKTSVASAESIFKSILSQLGTGTLGSQTLRTLPVTETGKKEPMSEVTASFTVTMPTGKPKERVTFASFQPTYSGPMITASFTLTLPPPPTTMTTTTKETSKVDTTSDTTCTTTTSSSSTCETTTTSSKHITHTWPETRTYTLSTKVTFTLSPAAPTGTYGPTGPTGTSAASWSPVPSGTGAITLTYTLPAGPGRTSQVVTITTVRPVGPAGTGTGTVSGFPSFTGTGVGSISAPVGTGYPRSSLSWSFSSNSSAYYPTGSGFSTGTGPAFSILPTGQIPDWPFPTSEPHSPIVATATATATATKVTVVTLTRTHIQTHTALAESFTPPASKPLEETTMFVTIARRAAPISTPSSSSSSSGIPIFTISWPSEPSSISSSASASSTVSSASSSSLPSASANTTSSVSSSYSPIFSYGPSSFSSSVFAPVIASPIPIARSTRKVRRAPTCEDNNVVINFDGGTKPTPSDLNDPDNEMHFGTGFSRIIGQWGDAFKASSRPGLLQFVPNRFGGATSGEIKTASACMRFNLNSFTIGCSTMYAECRVNVKGVRTTAGVDETVATKMITVPSTQKLVNNDMQLISLDSTDFANLTSVVVGIELDGPPFPSWFMDDLSVDLLCSESCPTHRSLEHEDSQKSGAIPYWRKSV</sequence>
<protein>
    <recommendedName>
        <fullName evidence="3">DUF7371 domain-containing protein</fullName>
    </recommendedName>
</protein>
<proteinExistence type="predicted"/>
<dbReference type="AlphaFoldDB" id="S3BV55"/>
<dbReference type="Pfam" id="PF24086">
    <property type="entry name" value="DUF7371"/>
    <property type="match status" value="1"/>
</dbReference>
<keyword evidence="2" id="KW-0732">Signal</keyword>
<dbReference type="OMA" id="HITHTWP"/>
<name>S3BV55_OPHP1</name>
<evidence type="ECO:0000256" key="2">
    <source>
        <dbReference type="SAM" id="SignalP"/>
    </source>
</evidence>
<evidence type="ECO:0000313" key="4">
    <source>
        <dbReference type="EMBL" id="EPE04402.1"/>
    </source>
</evidence>